<feature type="compositionally biased region" description="Low complexity" evidence="1">
    <location>
        <begin position="60"/>
        <end position="81"/>
    </location>
</feature>
<dbReference type="InParanoid" id="B0DEC7"/>
<dbReference type="KEGG" id="lbc:LACBIDRAFT_328264"/>
<evidence type="ECO:0000313" key="3">
    <source>
        <dbReference type="Proteomes" id="UP000001194"/>
    </source>
</evidence>
<dbReference type="OrthoDB" id="10649555at2759"/>
<dbReference type="HOGENOM" id="CLU_744084_0_0_1"/>
<protein>
    <submittedName>
        <fullName evidence="2">Predicted protein</fullName>
    </submittedName>
</protein>
<dbReference type="EMBL" id="DS547106">
    <property type="protein sequence ID" value="EDR07013.1"/>
    <property type="molecule type" value="Genomic_DNA"/>
</dbReference>
<evidence type="ECO:0000313" key="2">
    <source>
        <dbReference type="EMBL" id="EDR07013.1"/>
    </source>
</evidence>
<organism evidence="3">
    <name type="scientific">Laccaria bicolor (strain S238N-H82 / ATCC MYA-4686)</name>
    <name type="common">Bicoloured deceiver</name>
    <name type="synonym">Laccaria laccata var. bicolor</name>
    <dbReference type="NCBI Taxonomy" id="486041"/>
    <lineage>
        <taxon>Eukaryota</taxon>
        <taxon>Fungi</taxon>
        <taxon>Dikarya</taxon>
        <taxon>Basidiomycota</taxon>
        <taxon>Agaricomycotina</taxon>
        <taxon>Agaricomycetes</taxon>
        <taxon>Agaricomycetidae</taxon>
        <taxon>Agaricales</taxon>
        <taxon>Agaricineae</taxon>
        <taxon>Hydnangiaceae</taxon>
        <taxon>Laccaria</taxon>
    </lineage>
</organism>
<feature type="region of interest" description="Disordered" evidence="1">
    <location>
        <begin position="46"/>
        <end position="110"/>
    </location>
</feature>
<evidence type="ECO:0000256" key="1">
    <source>
        <dbReference type="SAM" id="MobiDB-lite"/>
    </source>
</evidence>
<reference evidence="2 3" key="1">
    <citation type="journal article" date="2008" name="Nature">
        <title>The genome of Laccaria bicolor provides insights into mycorrhizal symbiosis.</title>
        <authorList>
            <person name="Martin F."/>
            <person name="Aerts A."/>
            <person name="Ahren D."/>
            <person name="Brun A."/>
            <person name="Danchin E.G.J."/>
            <person name="Duchaussoy F."/>
            <person name="Gibon J."/>
            <person name="Kohler A."/>
            <person name="Lindquist E."/>
            <person name="Pereda V."/>
            <person name="Salamov A."/>
            <person name="Shapiro H.J."/>
            <person name="Wuyts J."/>
            <person name="Blaudez D."/>
            <person name="Buee M."/>
            <person name="Brokstein P."/>
            <person name="Canbaeck B."/>
            <person name="Cohen D."/>
            <person name="Courty P.E."/>
            <person name="Coutinho P.M."/>
            <person name="Delaruelle C."/>
            <person name="Detter J.C."/>
            <person name="Deveau A."/>
            <person name="DiFazio S."/>
            <person name="Duplessis S."/>
            <person name="Fraissinet-Tachet L."/>
            <person name="Lucic E."/>
            <person name="Frey-Klett P."/>
            <person name="Fourrey C."/>
            <person name="Feussner I."/>
            <person name="Gay G."/>
            <person name="Grimwood J."/>
            <person name="Hoegger P.J."/>
            <person name="Jain P."/>
            <person name="Kilaru S."/>
            <person name="Labbe J."/>
            <person name="Lin Y.C."/>
            <person name="Legue V."/>
            <person name="Le Tacon F."/>
            <person name="Marmeisse R."/>
            <person name="Melayah D."/>
            <person name="Montanini B."/>
            <person name="Muratet M."/>
            <person name="Nehls U."/>
            <person name="Niculita-Hirzel H."/>
            <person name="Oudot-Le Secq M.P."/>
            <person name="Peter M."/>
            <person name="Quesneville H."/>
            <person name="Rajashekar B."/>
            <person name="Reich M."/>
            <person name="Rouhier N."/>
            <person name="Schmutz J."/>
            <person name="Yin T."/>
            <person name="Chalot M."/>
            <person name="Henrissat B."/>
            <person name="Kuees U."/>
            <person name="Lucas S."/>
            <person name="Van de Peer Y."/>
            <person name="Podila G.K."/>
            <person name="Polle A."/>
            <person name="Pukkila P.J."/>
            <person name="Richardson P.M."/>
            <person name="Rouze P."/>
            <person name="Sanders I.R."/>
            <person name="Stajich J.E."/>
            <person name="Tunlid A."/>
            <person name="Tuskan G."/>
            <person name="Grigoriev I.V."/>
        </authorList>
    </citation>
    <scope>NUCLEOTIDE SEQUENCE [LARGE SCALE GENOMIC DNA]</scope>
    <source>
        <strain evidence="3">S238N-H82 / ATCC MYA-4686</strain>
    </source>
</reference>
<feature type="compositionally biased region" description="Pro residues" evidence="1">
    <location>
        <begin position="47"/>
        <end position="59"/>
    </location>
</feature>
<proteinExistence type="predicted"/>
<keyword evidence="3" id="KW-1185">Reference proteome</keyword>
<dbReference type="Gene3D" id="4.10.280.10">
    <property type="entry name" value="Helix-loop-helix DNA-binding domain"/>
    <property type="match status" value="1"/>
</dbReference>
<dbReference type="GeneID" id="6077981"/>
<gene>
    <name evidence="2" type="ORF">LACBIDRAFT_328264</name>
</gene>
<dbReference type="RefSeq" id="XP_001882386.1">
    <property type="nucleotide sequence ID" value="XM_001882351.1"/>
</dbReference>
<dbReference type="Proteomes" id="UP000001194">
    <property type="component" value="Unassembled WGS sequence"/>
</dbReference>
<dbReference type="GO" id="GO:0046983">
    <property type="term" value="F:protein dimerization activity"/>
    <property type="evidence" value="ECO:0007669"/>
    <property type="project" value="InterPro"/>
</dbReference>
<dbReference type="SUPFAM" id="SSF47459">
    <property type="entry name" value="HLH, helix-loop-helix DNA-binding domain"/>
    <property type="match status" value="1"/>
</dbReference>
<sequence>MAIDTYFPHLKTCITTSRLCTTPTPCALALAAKRVGHASCQFDGAPPLRPATIPPPSHISPPSAAHAGEQGGQQAAQQVQQPVGDKHVLLANEKRRRRRGRHNAAGRRRRDNIDEKIGELATLIWETHTSKNVDVFSTHYLIPCQYPMNFKLLPPTITEKLASYTPLPDYVTTMVHFGETGFCATESSMFVADDNVDGLKACSQAKRGCGCLKFIMVRDPCQPLLNSRSFTRLRLEATLLGRINPCKTTSNRMQLPSPLSDAEPTNSVIHVSSPYGISATSSRLRWDRGSGYSTYQRSNWYVLLSGMGSFASLDIALDVAASSAHIGRMKTTSLSPDIVHLVYMYCQYRALGHSTYTRSSLLLFTTLLLRSL</sequence>
<accession>B0DEC7</accession>
<feature type="compositionally biased region" description="Basic residues" evidence="1">
    <location>
        <begin position="94"/>
        <end position="110"/>
    </location>
</feature>
<name>B0DEC7_LACBS</name>
<dbReference type="AlphaFoldDB" id="B0DEC7"/>
<dbReference type="InterPro" id="IPR036638">
    <property type="entry name" value="HLH_DNA-bd_sf"/>
</dbReference>